<comment type="caution">
    <text evidence="2">The sequence shown here is derived from an EMBL/GenBank/DDBJ whole genome shotgun (WGS) entry which is preliminary data.</text>
</comment>
<dbReference type="EMBL" id="CAMAPE010000073">
    <property type="protein sequence ID" value="CAH9117456.1"/>
    <property type="molecule type" value="Genomic_DNA"/>
</dbReference>
<gene>
    <name evidence="2" type="ORF">CEURO_LOCUS21565</name>
</gene>
<accession>A0A9P1EMN0</accession>
<keyword evidence="3" id="KW-1185">Reference proteome</keyword>
<name>A0A9P1EMN0_CUSEU</name>
<dbReference type="AlphaFoldDB" id="A0A9P1EMN0"/>
<dbReference type="OrthoDB" id="1326805at2759"/>
<sequence>MFDCRGRCIKVISLLIFVLRSLGIADLSGQDVWSGNANASMNSPLPVRRIAPPAACPSLNAASVLRISCAGTNLGFKSLEDVGTVYCSSYPMIQNCPQLPSGCHEDFEKFLEVSE</sequence>
<proteinExistence type="predicted"/>
<organism evidence="2 3">
    <name type="scientific">Cuscuta europaea</name>
    <name type="common">European dodder</name>
    <dbReference type="NCBI Taxonomy" id="41803"/>
    <lineage>
        <taxon>Eukaryota</taxon>
        <taxon>Viridiplantae</taxon>
        <taxon>Streptophyta</taxon>
        <taxon>Embryophyta</taxon>
        <taxon>Tracheophyta</taxon>
        <taxon>Spermatophyta</taxon>
        <taxon>Magnoliopsida</taxon>
        <taxon>eudicotyledons</taxon>
        <taxon>Gunneridae</taxon>
        <taxon>Pentapetalae</taxon>
        <taxon>asterids</taxon>
        <taxon>lamiids</taxon>
        <taxon>Solanales</taxon>
        <taxon>Convolvulaceae</taxon>
        <taxon>Cuscuteae</taxon>
        <taxon>Cuscuta</taxon>
        <taxon>Cuscuta subgen. Cuscuta</taxon>
    </lineage>
</organism>
<dbReference type="Proteomes" id="UP001152484">
    <property type="component" value="Unassembled WGS sequence"/>
</dbReference>
<protein>
    <submittedName>
        <fullName evidence="2">Uncharacterized protein</fullName>
    </submittedName>
</protein>
<keyword evidence="1" id="KW-0732">Signal</keyword>
<evidence type="ECO:0000313" key="3">
    <source>
        <dbReference type="Proteomes" id="UP001152484"/>
    </source>
</evidence>
<reference evidence="2" key="1">
    <citation type="submission" date="2022-07" db="EMBL/GenBank/DDBJ databases">
        <authorList>
            <person name="Macas J."/>
            <person name="Novak P."/>
            <person name="Neumann P."/>
        </authorList>
    </citation>
    <scope>NUCLEOTIDE SEQUENCE</scope>
</reference>
<feature type="signal peptide" evidence="1">
    <location>
        <begin position="1"/>
        <end position="23"/>
    </location>
</feature>
<feature type="chain" id="PRO_5040111982" evidence="1">
    <location>
        <begin position="24"/>
        <end position="115"/>
    </location>
</feature>
<evidence type="ECO:0000256" key="1">
    <source>
        <dbReference type="SAM" id="SignalP"/>
    </source>
</evidence>
<evidence type="ECO:0000313" key="2">
    <source>
        <dbReference type="EMBL" id="CAH9117456.1"/>
    </source>
</evidence>